<name>A0A5N7IQY9_9CLOT</name>
<dbReference type="Proteomes" id="UP000342249">
    <property type="component" value="Unassembled WGS sequence"/>
</dbReference>
<evidence type="ECO:0000313" key="3">
    <source>
        <dbReference type="Proteomes" id="UP000342249"/>
    </source>
</evidence>
<dbReference type="AlphaFoldDB" id="A0A5N7IQY9"/>
<sequence length="244" mass="28168">MLTLKKGRVLTVRYLIKYSKESEIKFVAHLDLMRTIQKIIKRSELPIGYSKGFNPHMAVSIAQPLSVGVHSNGEYMDVVLVDELDENYIMNKMNENTPRGIKILDVVKVIPVEGTKQKQAMAIIDAARYTIKFKYTDIEGIKERMDDLCALDQWNIIKTSKKSGEKLVNIKQFIHEFDYNVDNFVISIKALISCGSRDNLSASLLCEYIKENLEFINKETFVDITREEMYAYKDEKLVTLSEFF</sequence>
<accession>A0A5N7IQY9</accession>
<evidence type="ECO:0000313" key="2">
    <source>
        <dbReference type="EMBL" id="MPQ63398.1"/>
    </source>
</evidence>
<protein>
    <submittedName>
        <fullName evidence="2">DUF2344 domain-containing protein</fullName>
    </submittedName>
</protein>
<dbReference type="RefSeq" id="WP_152752902.1">
    <property type="nucleotide sequence ID" value="NZ_SPSE01000035.1"/>
</dbReference>
<proteinExistence type="predicted"/>
<dbReference type="Pfam" id="PF10105">
    <property type="entry name" value="DUF2344"/>
    <property type="match status" value="1"/>
</dbReference>
<feature type="domain" description="DUF2344" evidence="1">
    <location>
        <begin position="13"/>
        <end position="201"/>
    </location>
</feature>
<organism evidence="2 3">
    <name type="scientific">Clostridium estertheticum</name>
    <dbReference type="NCBI Taxonomy" id="238834"/>
    <lineage>
        <taxon>Bacteria</taxon>
        <taxon>Bacillati</taxon>
        <taxon>Bacillota</taxon>
        <taxon>Clostridia</taxon>
        <taxon>Eubacteriales</taxon>
        <taxon>Clostridiaceae</taxon>
        <taxon>Clostridium</taxon>
    </lineage>
</organism>
<reference evidence="2 3" key="1">
    <citation type="journal article" date="2019" name="Lett. Appl. Microbiol.">
        <title>A case of 'blown pack' spoilage of vacuum-packaged pork likely associated with Clostridium estertheticum in Canada.</title>
        <authorList>
            <person name="Zhang P."/>
            <person name="Ward P."/>
            <person name="McMullen L.M."/>
            <person name="Yang X."/>
        </authorList>
    </citation>
    <scope>NUCLEOTIDE SEQUENCE [LARGE SCALE GENOMIC DNA]</scope>
    <source>
        <strain evidence="2 3">MA19</strain>
    </source>
</reference>
<evidence type="ECO:0000259" key="1">
    <source>
        <dbReference type="Pfam" id="PF10105"/>
    </source>
</evidence>
<dbReference type="NCBIfam" id="TIGR03936">
    <property type="entry name" value="sam_1_link_chp"/>
    <property type="match status" value="1"/>
</dbReference>
<dbReference type="EMBL" id="SPSF01000034">
    <property type="protein sequence ID" value="MPQ63398.1"/>
    <property type="molecule type" value="Genomic_DNA"/>
</dbReference>
<gene>
    <name evidence="2" type="ORF">E4V82_14920</name>
</gene>
<comment type="caution">
    <text evidence="2">The sequence shown here is derived from an EMBL/GenBank/DDBJ whole genome shotgun (WGS) entry which is preliminary data.</text>
</comment>
<dbReference type="InterPro" id="IPR018768">
    <property type="entry name" value="DUF2344"/>
</dbReference>